<name>A0ABW1D7D4_9ACTN</name>
<keyword evidence="1" id="KW-1133">Transmembrane helix</keyword>
<evidence type="ECO:0000256" key="1">
    <source>
        <dbReference type="SAM" id="Phobius"/>
    </source>
</evidence>
<proteinExistence type="predicted"/>
<evidence type="ECO:0008006" key="4">
    <source>
        <dbReference type="Google" id="ProtNLM"/>
    </source>
</evidence>
<dbReference type="Proteomes" id="UP001596058">
    <property type="component" value="Unassembled WGS sequence"/>
</dbReference>
<keyword evidence="1" id="KW-0812">Transmembrane</keyword>
<keyword evidence="1" id="KW-0472">Membrane</keyword>
<accession>A0ABW1D7D4</accession>
<sequence>MGRKLSPLSVFGVVTLVLVLAVLYFYPGDSQPVDEPPPTATGTAEQPSNEAALKALPLVPWEGGSAYYGGFGAKAWADPAFFPVGVWLESVVEPGDAAGDKALGLNTYMGLTSTSNAQRVRESGMWTLTDQPLAGYGEEAVGWVIDDEADMWAGPGDAKWTGNHPGEGPLCVPEGERCGYTVLKERKSRLPKDGRPLYANFGKGVIIWETDEEASRFVNDYTDIVSSDVYWYTSEGICQDAKNYINVPLDKCRRSANYGMLIEKLRRLDSLDKKLQPVYAVVEVGWPGKDDKRAIEPDELAGAVMSSLIHEARGILYFNHNFGGPCPSQHVLRERCGDKTRPMVVEMNKRIKQLAPVLNTQSYEHRFGDGLDTMLKRHGDALYVFTMLDRDASPGPHKLALPPGIKADKAEVLFEGRTIPIDGSGQFSDSFEAEYSYHVYKIPI</sequence>
<organism evidence="2 3">
    <name type="scientific">Nonomuraea insulae</name>
    <dbReference type="NCBI Taxonomy" id="1616787"/>
    <lineage>
        <taxon>Bacteria</taxon>
        <taxon>Bacillati</taxon>
        <taxon>Actinomycetota</taxon>
        <taxon>Actinomycetes</taxon>
        <taxon>Streptosporangiales</taxon>
        <taxon>Streptosporangiaceae</taxon>
        <taxon>Nonomuraea</taxon>
    </lineage>
</organism>
<feature type="transmembrane region" description="Helical" evidence="1">
    <location>
        <begin position="7"/>
        <end position="26"/>
    </location>
</feature>
<protein>
    <recommendedName>
        <fullName evidence="4">Asl1-like glycosyl hydrolase catalytic domain-containing protein</fullName>
    </recommendedName>
</protein>
<evidence type="ECO:0000313" key="3">
    <source>
        <dbReference type="Proteomes" id="UP001596058"/>
    </source>
</evidence>
<evidence type="ECO:0000313" key="2">
    <source>
        <dbReference type="EMBL" id="MFC5833686.1"/>
    </source>
</evidence>
<gene>
    <name evidence="2" type="ORF">ACFPZ3_58425</name>
</gene>
<keyword evidence="3" id="KW-1185">Reference proteome</keyword>
<reference evidence="3" key="1">
    <citation type="journal article" date="2019" name="Int. J. Syst. Evol. Microbiol.">
        <title>The Global Catalogue of Microorganisms (GCM) 10K type strain sequencing project: providing services to taxonomists for standard genome sequencing and annotation.</title>
        <authorList>
            <consortium name="The Broad Institute Genomics Platform"/>
            <consortium name="The Broad Institute Genome Sequencing Center for Infectious Disease"/>
            <person name="Wu L."/>
            <person name="Ma J."/>
        </authorList>
    </citation>
    <scope>NUCLEOTIDE SEQUENCE [LARGE SCALE GENOMIC DNA]</scope>
    <source>
        <strain evidence="3">CCUG 53903</strain>
    </source>
</reference>
<dbReference type="EMBL" id="JBHSPA010000096">
    <property type="protein sequence ID" value="MFC5833686.1"/>
    <property type="molecule type" value="Genomic_DNA"/>
</dbReference>
<comment type="caution">
    <text evidence="2">The sequence shown here is derived from an EMBL/GenBank/DDBJ whole genome shotgun (WGS) entry which is preliminary data.</text>
</comment>